<protein>
    <submittedName>
        <fullName evidence="1">Uncharacterized protein</fullName>
    </submittedName>
</protein>
<dbReference type="EMBL" id="ML979139">
    <property type="protein sequence ID" value="KAF1913256.1"/>
    <property type="molecule type" value="Genomic_DNA"/>
</dbReference>
<gene>
    <name evidence="1" type="ORF">BDU57DRAFT_522048</name>
</gene>
<evidence type="ECO:0000313" key="2">
    <source>
        <dbReference type="Proteomes" id="UP000800096"/>
    </source>
</evidence>
<dbReference type="AlphaFoldDB" id="A0A6A5QEK5"/>
<sequence>MRWWHRCATVLLQANIQSSQRVPARKQRRPDVEASESEKFAAIGTRRVVRISCTFEADALQRPWHLLIGRTGGTAIRRYKRETVSCYIAPPSTARMRGPRNVGRWGRRADFGL</sequence>
<organism evidence="1 2">
    <name type="scientific">Ampelomyces quisqualis</name>
    <name type="common">Powdery mildew agent</name>
    <dbReference type="NCBI Taxonomy" id="50730"/>
    <lineage>
        <taxon>Eukaryota</taxon>
        <taxon>Fungi</taxon>
        <taxon>Dikarya</taxon>
        <taxon>Ascomycota</taxon>
        <taxon>Pezizomycotina</taxon>
        <taxon>Dothideomycetes</taxon>
        <taxon>Pleosporomycetidae</taxon>
        <taxon>Pleosporales</taxon>
        <taxon>Pleosporineae</taxon>
        <taxon>Phaeosphaeriaceae</taxon>
        <taxon>Ampelomyces</taxon>
    </lineage>
</organism>
<proteinExistence type="predicted"/>
<name>A0A6A5QEK5_AMPQU</name>
<evidence type="ECO:0000313" key="1">
    <source>
        <dbReference type="EMBL" id="KAF1913256.1"/>
    </source>
</evidence>
<accession>A0A6A5QEK5</accession>
<reference evidence="1" key="1">
    <citation type="journal article" date="2020" name="Stud. Mycol.">
        <title>101 Dothideomycetes genomes: a test case for predicting lifestyles and emergence of pathogens.</title>
        <authorList>
            <person name="Haridas S."/>
            <person name="Albert R."/>
            <person name="Binder M."/>
            <person name="Bloem J."/>
            <person name="Labutti K."/>
            <person name="Salamov A."/>
            <person name="Andreopoulos B."/>
            <person name="Baker S."/>
            <person name="Barry K."/>
            <person name="Bills G."/>
            <person name="Bluhm B."/>
            <person name="Cannon C."/>
            <person name="Castanera R."/>
            <person name="Culley D."/>
            <person name="Daum C."/>
            <person name="Ezra D."/>
            <person name="Gonzalez J."/>
            <person name="Henrissat B."/>
            <person name="Kuo A."/>
            <person name="Liang C."/>
            <person name="Lipzen A."/>
            <person name="Lutzoni F."/>
            <person name="Magnuson J."/>
            <person name="Mondo S."/>
            <person name="Nolan M."/>
            <person name="Ohm R."/>
            <person name="Pangilinan J."/>
            <person name="Park H.-J."/>
            <person name="Ramirez L."/>
            <person name="Alfaro M."/>
            <person name="Sun H."/>
            <person name="Tritt A."/>
            <person name="Yoshinaga Y."/>
            <person name="Zwiers L.-H."/>
            <person name="Turgeon B."/>
            <person name="Goodwin S."/>
            <person name="Spatafora J."/>
            <person name="Crous P."/>
            <person name="Grigoriev I."/>
        </authorList>
    </citation>
    <scope>NUCLEOTIDE SEQUENCE</scope>
    <source>
        <strain evidence="1">HMLAC05119</strain>
    </source>
</reference>
<dbReference type="Proteomes" id="UP000800096">
    <property type="component" value="Unassembled WGS sequence"/>
</dbReference>
<keyword evidence="2" id="KW-1185">Reference proteome</keyword>